<reference evidence="7 8" key="1">
    <citation type="submission" date="2016-12" db="EMBL/GenBank/DDBJ databases">
        <authorList>
            <person name="Song W.-J."/>
            <person name="Kurnit D.M."/>
        </authorList>
    </citation>
    <scope>NUCLEOTIDE SEQUENCE [LARGE SCALE GENOMIC DNA]</scope>
    <source>
        <strain evidence="7 8">DSM 18488</strain>
    </source>
</reference>
<keyword evidence="8" id="KW-1185">Reference proteome</keyword>
<keyword evidence="5 6" id="KW-0472">Membrane</keyword>
<dbReference type="OrthoDB" id="1954652at2"/>
<dbReference type="AlphaFoldDB" id="A0A1M7YF04"/>
<keyword evidence="2" id="KW-1003">Cell membrane</keyword>
<evidence type="ECO:0000313" key="8">
    <source>
        <dbReference type="Proteomes" id="UP000184603"/>
    </source>
</evidence>
<keyword evidence="3 6" id="KW-0812">Transmembrane</keyword>
<proteinExistence type="predicted"/>
<dbReference type="GO" id="GO:0005886">
    <property type="term" value="C:plasma membrane"/>
    <property type="evidence" value="ECO:0007669"/>
    <property type="project" value="UniProtKB-SubCell"/>
</dbReference>
<keyword evidence="4 6" id="KW-1133">Transmembrane helix</keyword>
<dbReference type="GO" id="GO:0036376">
    <property type="term" value="P:sodium ion export across plasma membrane"/>
    <property type="evidence" value="ECO:0007669"/>
    <property type="project" value="InterPro"/>
</dbReference>
<dbReference type="EMBL" id="FRFE01000023">
    <property type="protein sequence ID" value="SHO51193.1"/>
    <property type="molecule type" value="Genomic_DNA"/>
</dbReference>
<comment type="subcellular location">
    <subcellularLocation>
        <location evidence="1">Cell membrane</location>
    </subcellularLocation>
</comment>
<evidence type="ECO:0000256" key="4">
    <source>
        <dbReference type="ARBA" id="ARBA00022989"/>
    </source>
</evidence>
<dbReference type="Proteomes" id="UP000184603">
    <property type="component" value="Unassembled WGS sequence"/>
</dbReference>
<accession>A0A1M7YF04</accession>
<name>A0A1M7YF04_9BACT</name>
<protein>
    <submittedName>
        <fullName evidence="7">Sodium pump decarboxylases, gamma subunit</fullName>
    </submittedName>
</protein>
<dbReference type="GO" id="GO:0015081">
    <property type="term" value="F:sodium ion transmembrane transporter activity"/>
    <property type="evidence" value="ECO:0007669"/>
    <property type="project" value="InterPro"/>
</dbReference>
<dbReference type="Pfam" id="PF04277">
    <property type="entry name" value="OAD_gamma"/>
    <property type="match status" value="1"/>
</dbReference>
<dbReference type="NCBIfam" id="TIGR01195">
    <property type="entry name" value="oadG_fam"/>
    <property type="match status" value="1"/>
</dbReference>
<dbReference type="RefSeq" id="WP_073615327.1">
    <property type="nucleotide sequence ID" value="NZ_FRFE01000023.1"/>
</dbReference>
<evidence type="ECO:0000256" key="5">
    <source>
        <dbReference type="ARBA" id="ARBA00023136"/>
    </source>
</evidence>
<dbReference type="STRING" id="1121416.SAMN02745220_03894"/>
<evidence type="ECO:0000256" key="6">
    <source>
        <dbReference type="SAM" id="Phobius"/>
    </source>
</evidence>
<sequence>MDVMTLMAQFADPETLKNLSITQKLTASMITTFLGMGITFTSLIILQVVIGLLARFTTEKAVEKAPQSPANAVSIAAAEEDQRHRDEELVAAITVALSLQLGTGVGNIVIRNIRKIEDHSPAWNKVGLAELMNNNA</sequence>
<organism evidence="7 8">
    <name type="scientific">Desulfopila aestuarii DSM 18488</name>
    <dbReference type="NCBI Taxonomy" id="1121416"/>
    <lineage>
        <taxon>Bacteria</taxon>
        <taxon>Pseudomonadati</taxon>
        <taxon>Thermodesulfobacteriota</taxon>
        <taxon>Desulfobulbia</taxon>
        <taxon>Desulfobulbales</taxon>
        <taxon>Desulfocapsaceae</taxon>
        <taxon>Desulfopila</taxon>
    </lineage>
</organism>
<evidence type="ECO:0000256" key="3">
    <source>
        <dbReference type="ARBA" id="ARBA00022692"/>
    </source>
</evidence>
<evidence type="ECO:0000256" key="1">
    <source>
        <dbReference type="ARBA" id="ARBA00004236"/>
    </source>
</evidence>
<dbReference type="InterPro" id="IPR005899">
    <property type="entry name" value="Na_pump_deCOase"/>
</dbReference>
<feature type="transmembrane region" description="Helical" evidence="6">
    <location>
        <begin position="33"/>
        <end position="54"/>
    </location>
</feature>
<evidence type="ECO:0000313" key="7">
    <source>
        <dbReference type="EMBL" id="SHO51193.1"/>
    </source>
</evidence>
<evidence type="ECO:0000256" key="2">
    <source>
        <dbReference type="ARBA" id="ARBA00022475"/>
    </source>
</evidence>
<gene>
    <name evidence="7" type="ORF">SAMN02745220_03894</name>
</gene>